<evidence type="ECO:0000256" key="2">
    <source>
        <dbReference type="SAM" id="Phobius"/>
    </source>
</evidence>
<keyword evidence="2" id="KW-1133">Transmembrane helix</keyword>
<proteinExistence type="predicted"/>
<gene>
    <name evidence="3" type="ORF">CB0940_09169</name>
    <name evidence="4" type="ORF">RHO25_011199</name>
</gene>
<feature type="region of interest" description="Disordered" evidence="1">
    <location>
        <begin position="65"/>
        <end position="116"/>
    </location>
</feature>
<dbReference type="Proteomes" id="UP000230605">
    <property type="component" value="Chromosome 7"/>
</dbReference>
<organism evidence="3 5">
    <name type="scientific">Cercospora beticola</name>
    <name type="common">Sugarbeet leaf spot fungus</name>
    <dbReference type="NCBI Taxonomy" id="122368"/>
    <lineage>
        <taxon>Eukaryota</taxon>
        <taxon>Fungi</taxon>
        <taxon>Dikarya</taxon>
        <taxon>Ascomycota</taxon>
        <taxon>Pezizomycotina</taxon>
        <taxon>Dothideomycetes</taxon>
        <taxon>Dothideomycetidae</taxon>
        <taxon>Mycosphaerellales</taxon>
        <taxon>Mycosphaerellaceae</taxon>
        <taxon>Cercospora</taxon>
    </lineage>
</organism>
<evidence type="ECO:0000313" key="5">
    <source>
        <dbReference type="Proteomes" id="UP000230605"/>
    </source>
</evidence>
<dbReference type="AlphaFoldDB" id="A0A2G5HH03"/>
<reference evidence="3 5" key="1">
    <citation type="submission" date="2015-10" db="EMBL/GenBank/DDBJ databases">
        <title>The cercosporin biosynthetic gene cluster was horizontally transferred to several fungal lineages and shown to be expanded in Cercospora beticola based on microsynteny with recipient genomes.</title>
        <authorList>
            <person name="De Jonge R."/>
            <person name="Ebert M.K."/>
            <person name="Suttle J.C."/>
            <person name="Jurick Ii W.M."/>
            <person name="Secor G.A."/>
            <person name="Thomma B.P."/>
            <person name="Van De Peer Y."/>
            <person name="Bolton M.D."/>
        </authorList>
    </citation>
    <scope>NUCLEOTIDE SEQUENCE [LARGE SCALE GENOMIC DNA]</scope>
    <source>
        <strain evidence="3 5">09-40</strain>
    </source>
</reference>
<dbReference type="OrthoDB" id="10437413at2759"/>
<name>A0A2G5HH03_CERBT</name>
<keyword evidence="2" id="KW-0472">Membrane</keyword>
<evidence type="ECO:0000313" key="6">
    <source>
        <dbReference type="Proteomes" id="UP001302367"/>
    </source>
</evidence>
<dbReference type="EMBL" id="LKMD01000106">
    <property type="protein sequence ID" value="PIA91817.1"/>
    <property type="molecule type" value="Genomic_DNA"/>
</dbReference>
<reference evidence="4 6" key="2">
    <citation type="submission" date="2023-09" db="EMBL/GenBank/DDBJ databases">
        <title>Complete-Gapless Cercospora beticola genome.</title>
        <authorList>
            <person name="Wyatt N.A."/>
            <person name="Spanner R.E."/>
            <person name="Bolton M.D."/>
        </authorList>
    </citation>
    <scope>NUCLEOTIDE SEQUENCE [LARGE SCALE GENOMIC DNA]</scope>
    <source>
        <strain evidence="4">Cb09-40</strain>
    </source>
</reference>
<feature type="transmembrane region" description="Helical" evidence="2">
    <location>
        <begin position="34"/>
        <end position="58"/>
    </location>
</feature>
<sequence length="116" mass="12726">MGRASIAAFFWLFATTAIVTLVTGYTPRILGWPLGLWIDLTVARVILSPLYWYVWPVLRPKIEAARRRSKESRKAQGAGLGYSKSESKVGRAGNSQATGEMNENGPASVSQVECHT</sequence>
<dbReference type="Proteomes" id="UP001302367">
    <property type="component" value="Chromosome 7"/>
</dbReference>
<evidence type="ECO:0000313" key="4">
    <source>
        <dbReference type="EMBL" id="WPB06542.1"/>
    </source>
</evidence>
<dbReference type="EMBL" id="CP134190">
    <property type="protein sequence ID" value="WPB06542.1"/>
    <property type="molecule type" value="Genomic_DNA"/>
</dbReference>
<keyword evidence="2" id="KW-0812">Transmembrane</keyword>
<evidence type="ECO:0000313" key="3">
    <source>
        <dbReference type="EMBL" id="PIA91817.1"/>
    </source>
</evidence>
<protein>
    <submittedName>
        <fullName evidence="3">Uncharacterized protein</fullName>
    </submittedName>
</protein>
<accession>A0A2G5HH03</accession>
<evidence type="ECO:0000256" key="1">
    <source>
        <dbReference type="SAM" id="MobiDB-lite"/>
    </source>
</evidence>
<keyword evidence="6" id="KW-1185">Reference proteome</keyword>
<feature type="compositionally biased region" description="Polar residues" evidence="1">
    <location>
        <begin position="93"/>
        <end position="116"/>
    </location>
</feature>